<dbReference type="AlphaFoldDB" id="A0AAD6MJA0"/>
<evidence type="ECO:0000313" key="2">
    <source>
        <dbReference type="Proteomes" id="UP001164929"/>
    </source>
</evidence>
<evidence type="ECO:0000313" key="1">
    <source>
        <dbReference type="EMBL" id="KAJ6986382.1"/>
    </source>
</evidence>
<gene>
    <name evidence="1" type="ORF">NC653_024079</name>
</gene>
<dbReference type="Proteomes" id="UP001164929">
    <property type="component" value="Chromosome 9"/>
</dbReference>
<feature type="non-terminal residue" evidence="1">
    <location>
        <position position="1"/>
    </location>
</feature>
<sequence length="136" mass="16085">EADTCYPNLRGAKNLYLAVRIRTAKQCLHFFTLDPFFRPGYFDPNKIELRFVFKNSEKRRSPSRIYNLQLSILDLEEEKGFFTRAIWYNESQVEEEANEEVEEKTPKNEAKIQVVAVLAQPYKPLINLRCYFLSEP</sequence>
<accession>A0AAD6MJA0</accession>
<name>A0AAD6MJA0_9ROSI</name>
<reference evidence="1" key="1">
    <citation type="journal article" date="2023" name="Mol. Ecol. Resour.">
        <title>Chromosome-level genome assembly of a triploid poplar Populus alba 'Berolinensis'.</title>
        <authorList>
            <person name="Chen S."/>
            <person name="Yu Y."/>
            <person name="Wang X."/>
            <person name="Wang S."/>
            <person name="Zhang T."/>
            <person name="Zhou Y."/>
            <person name="He R."/>
            <person name="Meng N."/>
            <person name="Wang Y."/>
            <person name="Liu W."/>
            <person name="Liu Z."/>
            <person name="Liu J."/>
            <person name="Guo Q."/>
            <person name="Huang H."/>
            <person name="Sederoff R.R."/>
            <person name="Wang G."/>
            <person name="Qu G."/>
            <person name="Chen S."/>
        </authorList>
    </citation>
    <scope>NUCLEOTIDE SEQUENCE</scope>
    <source>
        <strain evidence="1">SC-2020</strain>
    </source>
</reference>
<dbReference type="EMBL" id="JAQIZT010000009">
    <property type="protein sequence ID" value="KAJ6986382.1"/>
    <property type="molecule type" value="Genomic_DNA"/>
</dbReference>
<keyword evidence="2" id="KW-1185">Reference proteome</keyword>
<organism evidence="1 2">
    <name type="scientific">Populus alba x Populus x berolinensis</name>
    <dbReference type="NCBI Taxonomy" id="444605"/>
    <lineage>
        <taxon>Eukaryota</taxon>
        <taxon>Viridiplantae</taxon>
        <taxon>Streptophyta</taxon>
        <taxon>Embryophyta</taxon>
        <taxon>Tracheophyta</taxon>
        <taxon>Spermatophyta</taxon>
        <taxon>Magnoliopsida</taxon>
        <taxon>eudicotyledons</taxon>
        <taxon>Gunneridae</taxon>
        <taxon>Pentapetalae</taxon>
        <taxon>rosids</taxon>
        <taxon>fabids</taxon>
        <taxon>Malpighiales</taxon>
        <taxon>Salicaceae</taxon>
        <taxon>Saliceae</taxon>
        <taxon>Populus</taxon>
    </lineage>
</organism>
<protein>
    <submittedName>
        <fullName evidence="1">Uncharacterized protein</fullName>
    </submittedName>
</protein>
<proteinExistence type="predicted"/>
<comment type="caution">
    <text evidence="1">The sequence shown here is derived from an EMBL/GenBank/DDBJ whole genome shotgun (WGS) entry which is preliminary data.</text>
</comment>